<dbReference type="Proteomes" id="UP000095284">
    <property type="component" value="Unplaced"/>
</dbReference>
<dbReference type="Proteomes" id="UP000659654">
    <property type="component" value="Unassembled WGS sequence"/>
</dbReference>
<proteinExistence type="predicted"/>
<dbReference type="WBParaSite" id="BXY_0689400.1">
    <property type="protein sequence ID" value="BXY_0689400.1"/>
    <property type="gene ID" value="BXY_0689400"/>
</dbReference>
<accession>A0A1I7S1L6</accession>
<name>A0A1I7S1L6_BURXY</name>
<sequence>MGEIAAADRRGKGKRCTARSKMIQLHSAETATRFHCATRQICMPSASAVHPDFPRLHCATKKFRLHSAIHPSNDSMHRAVGKKSEKPTQPHSAIANTPKGWFQRTVRQIPHPQKFVAAASHSLLSPRSGRRFVAALSSRKKLCSRLHRAFSHSAREEEGNATKWGEEICSNACGQTIWTRECGKKENGWKMFFLRIHWRQILMQL</sequence>
<protein>
    <submittedName>
        <fullName evidence="2">(pine wood nematode) hypothetical protein</fullName>
    </submittedName>
</protein>
<organism evidence="3 5">
    <name type="scientific">Bursaphelenchus xylophilus</name>
    <name type="common">Pinewood nematode worm</name>
    <name type="synonym">Aphelenchoides xylophilus</name>
    <dbReference type="NCBI Taxonomy" id="6326"/>
    <lineage>
        <taxon>Eukaryota</taxon>
        <taxon>Metazoa</taxon>
        <taxon>Ecdysozoa</taxon>
        <taxon>Nematoda</taxon>
        <taxon>Chromadorea</taxon>
        <taxon>Rhabditida</taxon>
        <taxon>Tylenchina</taxon>
        <taxon>Tylenchomorpha</taxon>
        <taxon>Aphelenchoidea</taxon>
        <taxon>Aphelenchoididae</taxon>
        <taxon>Bursaphelenchus</taxon>
    </lineage>
</organism>
<dbReference type="EMBL" id="CAJFCV020000001">
    <property type="protein sequence ID" value="CAG9081295.1"/>
    <property type="molecule type" value="Genomic_DNA"/>
</dbReference>
<gene>
    <name evidence="2" type="ORF">BXYJ_LOCUS624</name>
</gene>
<evidence type="ECO:0000313" key="3">
    <source>
        <dbReference type="Proteomes" id="UP000095284"/>
    </source>
</evidence>
<dbReference type="Proteomes" id="UP000582659">
    <property type="component" value="Unassembled WGS sequence"/>
</dbReference>
<reference evidence="2" key="2">
    <citation type="submission" date="2020-09" db="EMBL/GenBank/DDBJ databases">
        <authorList>
            <person name="Kikuchi T."/>
        </authorList>
    </citation>
    <scope>NUCLEOTIDE SEQUENCE</scope>
    <source>
        <strain evidence="2">Ka4C1</strain>
    </source>
</reference>
<dbReference type="EMBL" id="CAJFDI010000001">
    <property type="protein sequence ID" value="CAD5208388.1"/>
    <property type="molecule type" value="Genomic_DNA"/>
</dbReference>
<evidence type="ECO:0000313" key="5">
    <source>
        <dbReference type="WBParaSite" id="BXY_0689400.1"/>
    </source>
</evidence>
<feature type="region of interest" description="Disordered" evidence="1">
    <location>
        <begin position="73"/>
        <end position="96"/>
    </location>
</feature>
<reference evidence="5" key="1">
    <citation type="submission" date="2016-11" db="UniProtKB">
        <authorList>
            <consortium name="WormBaseParasite"/>
        </authorList>
    </citation>
    <scope>IDENTIFICATION</scope>
</reference>
<evidence type="ECO:0000313" key="4">
    <source>
        <dbReference type="Proteomes" id="UP000659654"/>
    </source>
</evidence>
<evidence type="ECO:0000313" key="2">
    <source>
        <dbReference type="EMBL" id="CAD5208388.1"/>
    </source>
</evidence>
<evidence type="ECO:0000256" key="1">
    <source>
        <dbReference type="SAM" id="MobiDB-lite"/>
    </source>
</evidence>
<dbReference type="AlphaFoldDB" id="A0A1I7S1L6"/>
<keyword evidence="4" id="KW-1185">Reference proteome</keyword>